<keyword evidence="9" id="KW-1185">Reference proteome</keyword>
<dbReference type="GO" id="GO:0000977">
    <property type="term" value="F:RNA polymerase II transcription regulatory region sequence-specific DNA binding"/>
    <property type="evidence" value="ECO:0007669"/>
    <property type="project" value="TreeGrafter"/>
</dbReference>
<dbReference type="PANTHER" id="PTHR13935:SF155">
    <property type="entry name" value="TRANSCRIPTION FACTOR BHLH120-LIKE"/>
    <property type="match status" value="1"/>
</dbReference>
<evidence type="ECO:0000256" key="1">
    <source>
        <dbReference type="ARBA" id="ARBA00004123"/>
    </source>
</evidence>
<evidence type="ECO:0000313" key="9">
    <source>
        <dbReference type="Proteomes" id="UP000035740"/>
    </source>
</evidence>
<comment type="subcellular location">
    <subcellularLocation>
        <location evidence="1">Nucleus</location>
    </subcellularLocation>
</comment>
<sequence>MFPFQQSGELSFQTTDFVGEEEQFNVENQIYWTDVASAEVGNMNTNVGLGQDNRERVRGRGRGRGRKSTFSPNNVISNCNDNSDEQKRKTIHKEVERQRRLEMSNLYSSLRSTLPAEYTKGKRSTSDHLAEAVNYIKDLENNVKGLADKRDRLKSESEWTAPTYHVGGSSNPRQCRGSVEIHPCVGGLDIDINVNYDDDSFCLSSALQVVYEEGLSVSSCTSTKVNEKIMHKIICEVTDISCIDFSRFHQRLIDLVS</sequence>
<feature type="coiled-coil region" evidence="5">
    <location>
        <begin position="129"/>
        <end position="156"/>
    </location>
</feature>
<keyword evidence="2" id="KW-0805">Transcription regulation</keyword>
<evidence type="ECO:0000313" key="8">
    <source>
        <dbReference type="EMBL" id="KMS98933.1"/>
    </source>
</evidence>
<dbReference type="Pfam" id="PF00010">
    <property type="entry name" value="HLH"/>
    <property type="match status" value="1"/>
</dbReference>
<dbReference type="PROSITE" id="PS50888">
    <property type="entry name" value="BHLH"/>
    <property type="match status" value="1"/>
</dbReference>
<proteinExistence type="predicted"/>
<dbReference type="CDD" id="cd18914">
    <property type="entry name" value="bHLH_AtORG2_like"/>
    <property type="match status" value="1"/>
</dbReference>
<evidence type="ECO:0000256" key="6">
    <source>
        <dbReference type="SAM" id="MobiDB-lite"/>
    </source>
</evidence>
<name>A0A0J8BG10_BETVV</name>
<evidence type="ECO:0000259" key="7">
    <source>
        <dbReference type="PROSITE" id="PS50888"/>
    </source>
</evidence>
<evidence type="ECO:0000256" key="3">
    <source>
        <dbReference type="ARBA" id="ARBA00023163"/>
    </source>
</evidence>
<feature type="region of interest" description="Disordered" evidence="6">
    <location>
        <begin position="43"/>
        <end position="72"/>
    </location>
</feature>
<dbReference type="InterPro" id="IPR011598">
    <property type="entry name" value="bHLH_dom"/>
</dbReference>
<dbReference type="OrthoDB" id="1935281at2759"/>
<protein>
    <recommendedName>
        <fullName evidence="7">BHLH domain-containing protein</fullName>
    </recommendedName>
</protein>
<dbReference type="InterPro" id="IPR015660">
    <property type="entry name" value="MASH1/Ascl1a-like"/>
</dbReference>
<dbReference type="Gene3D" id="4.10.280.10">
    <property type="entry name" value="Helix-loop-helix DNA-binding domain"/>
    <property type="match status" value="1"/>
</dbReference>
<dbReference type="eggNOG" id="ENOG502S1BU">
    <property type="taxonomic scope" value="Eukaryota"/>
</dbReference>
<feature type="domain" description="BHLH" evidence="7">
    <location>
        <begin position="87"/>
        <end position="139"/>
    </location>
</feature>
<evidence type="ECO:0000256" key="5">
    <source>
        <dbReference type="SAM" id="Coils"/>
    </source>
</evidence>
<dbReference type="SUPFAM" id="SSF47459">
    <property type="entry name" value="HLH, helix-loop-helix DNA-binding domain"/>
    <property type="match status" value="1"/>
</dbReference>
<keyword evidence="4" id="KW-0539">Nucleus</keyword>
<dbReference type="GO" id="GO:0046983">
    <property type="term" value="F:protein dimerization activity"/>
    <property type="evidence" value="ECO:0007669"/>
    <property type="project" value="InterPro"/>
</dbReference>
<reference evidence="8 9" key="1">
    <citation type="journal article" date="2014" name="Nature">
        <title>The genome of the recently domesticated crop plant sugar beet (Beta vulgaris).</title>
        <authorList>
            <person name="Dohm J.C."/>
            <person name="Minoche A.E."/>
            <person name="Holtgrawe D."/>
            <person name="Capella-Gutierrez S."/>
            <person name="Zakrzewski F."/>
            <person name="Tafer H."/>
            <person name="Rupp O."/>
            <person name="Sorensen T.R."/>
            <person name="Stracke R."/>
            <person name="Reinhardt R."/>
            <person name="Goesmann A."/>
            <person name="Kraft T."/>
            <person name="Schulz B."/>
            <person name="Stadler P.F."/>
            <person name="Schmidt T."/>
            <person name="Gabaldon T."/>
            <person name="Lehrach H."/>
            <person name="Weisshaar B."/>
            <person name="Himmelbauer H."/>
        </authorList>
    </citation>
    <scope>NUCLEOTIDE SEQUENCE [LARGE SCALE GENOMIC DNA]</scope>
    <source>
        <tissue evidence="8">Taproot</tissue>
    </source>
</reference>
<keyword evidence="3" id="KW-0804">Transcription</keyword>
<dbReference type="SMART" id="SM00353">
    <property type="entry name" value="HLH"/>
    <property type="match status" value="1"/>
</dbReference>
<dbReference type="EMBL" id="KQ090240">
    <property type="protein sequence ID" value="KMS98933.1"/>
    <property type="molecule type" value="Genomic_DNA"/>
</dbReference>
<evidence type="ECO:0000256" key="4">
    <source>
        <dbReference type="ARBA" id="ARBA00023242"/>
    </source>
</evidence>
<dbReference type="GO" id="GO:0000981">
    <property type="term" value="F:DNA-binding transcription factor activity, RNA polymerase II-specific"/>
    <property type="evidence" value="ECO:0007669"/>
    <property type="project" value="TreeGrafter"/>
</dbReference>
<accession>A0A0J8BG10</accession>
<dbReference type="Gramene" id="KMS98933">
    <property type="protein sequence ID" value="KMS98933"/>
    <property type="gene ID" value="BVRB_3g067340"/>
</dbReference>
<dbReference type="AlphaFoldDB" id="A0A0J8BG10"/>
<organism evidence="8 9">
    <name type="scientific">Beta vulgaris subsp. vulgaris</name>
    <name type="common">Beet</name>
    <dbReference type="NCBI Taxonomy" id="3555"/>
    <lineage>
        <taxon>Eukaryota</taxon>
        <taxon>Viridiplantae</taxon>
        <taxon>Streptophyta</taxon>
        <taxon>Embryophyta</taxon>
        <taxon>Tracheophyta</taxon>
        <taxon>Spermatophyta</taxon>
        <taxon>Magnoliopsida</taxon>
        <taxon>eudicotyledons</taxon>
        <taxon>Gunneridae</taxon>
        <taxon>Pentapetalae</taxon>
        <taxon>Caryophyllales</taxon>
        <taxon>Chenopodiaceae</taxon>
        <taxon>Betoideae</taxon>
        <taxon>Beta</taxon>
    </lineage>
</organism>
<dbReference type="InterPro" id="IPR036638">
    <property type="entry name" value="HLH_DNA-bd_sf"/>
</dbReference>
<dbReference type="OMA" id="STHCEGS"/>
<dbReference type="Proteomes" id="UP000035740">
    <property type="component" value="Unassembled WGS sequence"/>
</dbReference>
<dbReference type="GO" id="GO:0090575">
    <property type="term" value="C:RNA polymerase II transcription regulator complex"/>
    <property type="evidence" value="ECO:0007669"/>
    <property type="project" value="TreeGrafter"/>
</dbReference>
<keyword evidence="5" id="KW-0175">Coiled coil</keyword>
<evidence type="ECO:0000256" key="2">
    <source>
        <dbReference type="ARBA" id="ARBA00023015"/>
    </source>
</evidence>
<dbReference type="PANTHER" id="PTHR13935">
    <property type="entry name" value="ACHAETE-SCUTE TRANSCRIPTION FACTOR-RELATED"/>
    <property type="match status" value="1"/>
</dbReference>
<gene>
    <name evidence="8" type="ORF">BVRB_3g067340</name>
</gene>